<comment type="similarity">
    <text evidence="2">Belongs to the NADH:flavin oxidoreductase/NADH oxidase family.</text>
</comment>
<organism evidence="5">
    <name type="scientific">Cyanothece sp. (strain PCC 7425 / ATCC 29141)</name>
    <dbReference type="NCBI Taxonomy" id="395961"/>
    <lineage>
        <taxon>Bacteria</taxon>
        <taxon>Bacillati</taxon>
        <taxon>Cyanobacteriota</taxon>
        <taxon>Cyanophyceae</taxon>
        <taxon>Gomontiellales</taxon>
        <taxon>Cyanothecaceae</taxon>
        <taxon>Cyanothece</taxon>
    </lineage>
</organism>
<dbReference type="STRING" id="395961.Cyan7425_0353"/>
<dbReference type="KEGG" id="cyn:Cyan7425_0353"/>
<protein>
    <submittedName>
        <fullName evidence="5">NADH:flavin oxidoreductase/NADH oxidase</fullName>
    </submittedName>
</protein>
<dbReference type="InterPro" id="IPR013785">
    <property type="entry name" value="Aldolase_TIM"/>
</dbReference>
<gene>
    <name evidence="5" type="ordered locus">Cyan7425_0353</name>
</gene>
<evidence type="ECO:0000256" key="1">
    <source>
        <dbReference type="ARBA" id="ARBA00001917"/>
    </source>
</evidence>
<evidence type="ECO:0000313" key="5">
    <source>
        <dbReference type="EMBL" id="ACL42745.1"/>
    </source>
</evidence>
<reference evidence="5" key="1">
    <citation type="submission" date="2009-01" db="EMBL/GenBank/DDBJ databases">
        <title>Complete sequence of chromosome Cyanothece sp. PCC 7425.</title>
        <authorList>
            <consortium name="US DOE Joint Genome Institute"/>
            <person name="Lucas S."/>
            <person name="Copeland A."/>
            <person name="Lapidus A."/>
            <person name="Glavina del Rio T."/>
            <person name="Dalin E."/>
            <person name="Tice H."/>
            <person name="Bruce D."/>
            <person name="Goodwin L."/>
            <person name="Pitluck S."/>
            <person name="Sims D."/>
            <person name="Meineke L."/>
            <person name="Brettin T."/>
            <person name="Detter J.C."/>
            <person name="Han C."/>
            <person name="Larimer F."/>
            <person name="Land M."/>
            <person name="Hauser L."/>
            <person name="Kyrpides N."/>
            <person name="Ovchinnikova G."/>
            <person name="Liberton M."/>
            <person name="Stoeckel J."/>
            <person name="Banerjee A."/>
            <person name="Singh A."/>
            <person name="Page L."/>
            <person name="Sato H."/>
            <person name="Zhao L."/>
            <person name="Sherman L."/>
            <person name="Pakrasi H."/>
            <person name="Richardson P."/>
        </authorList>
    </citation>
    <scope>NUCLEOTIDE SEQUENCE</scope>
    <source>
        <strain evidence="5">PCC 7425</strain>
    </source>
</reference>
<dbReference type="Gene3D" id="3.20.20.70">
    <property type="entry name" value="Aldolase class I"/>
    <property type="match status" value="1"/>
</dbReference>
<evidence type="ECO:0000256" key="2">
    <source>
        <dbReference type="ARBA" id="ARBA00005979"/>
    </source>
</evidence>
<dbReference type="InterPro" id="IPR001155">
    <property type="entry name" value="OxRdtase_FMN_N"/>
</dbReference>
<comment type="cofactor">
    <cofactor evidence="1">
        <name>FMN</name>
        <dbReference type="ChEBI" id="CHEBI:58210"/>
    </cofactor>
</comment>
<dbReference type="PANTHER" id="PTHR22893">
    <property type="entry name" value="NADH OXIDOREDUCTASE-RELATED"/>
    <property type="match status" value="1"/>
</dbReference>
<name>B8HSU8_CYAP4</name>
<dbReference type="GO" id="GO:0016628">
    <property type="term" value="F:oxidoreductase activity, acting on the CH-CH group of donors, NAD or NADP as acceptor"/>
    <property type="evidence" value="ECO:0007669"/>
    <property type="project" value="UniProtKB-ARBA"/>
</dbReference>
<dbReference type="InterPro" id="IPR045247">
    <property type="entry name" value="Oye-like"/>
</dbReference>
<sequence length="366" mass="39928">MHYPHLFSPLQVGSFTLRNRIVMAPLTRGRAGAERVPNSLMAEYYAQRASAGLIVTEATHISEQGIGWAETPGIHRDDQVKGWQQITEKVHSRGGLIFLQLWHTGRASHPDFQPGGALPVSASAIAAQGDIRTPFGKKAYVTPRALELEELPGVVQQYVEATRRAQEAGFDGVEIHAANGYLIDQFLRDGVNQRSDAYGGSVANRARFLLEVTAAVVNAWSSDRVGVRLSPTNPYNDMRDSDPIATFTYAAESLNPFGLAYLHLLEALPGHMLAAEGQPWVTPHIRKAYQGILMINGGYDADKGEATIAEGEADLVAYGVPYLANPDLPERFSLQASLNPPDVSTFYTPGPKGYTDYPTLQEVQTL</sequence>
<dbReference type="GO" id="GO:0005829">
    <property type="term" value="C:cytosol"/>
    <property type="evidence" value="ECO:0007669"/>
    <property type="project" value="UniProtKB-ARBA"/>
</dbReference>
<dbReference type="PANTHER" id="PTHR22893:SF91">
    <property type="entry name" value="NADPH DEHYDROGENASE 2-RELATED"/>
    <property type="match status" value="1"/>
</dbReference>
<dbReference type="eggNOG" id="COG1902">
    <property type="taxonomic scope" value="Bacteria"/>
</dbReference>
<keyword evidence="3" id="KW-0560">Oxidoreductase</keyword>
<dbReference type="HOGENOM" id="CLU_012153_0_0_3"/>
<accession>B8HSU8</accession>
<dbReference type="CDD" id="cd02933">
    <property type="entry name" value="OYE_like_FMN"/>
    <property type="match status" value="1"/>
</dbReference>
<proteinExistence type="inferred from homology"/>
<evidence type="ECO:0000256" key="3">
    <source>
        <dbReference type="ARBA" id="ARBA00023002"/>
    </source>
</evidence>
<feature type="domain" description="NADH:flavin oxidoreductase/NADH oxidase N-terminal" evidence="4">
    <location>
        <begin position="6"/>
        <end position="334"/>
    </location>
</feature>
<dbReference type="SUPFAM" id="SSF51395">
    <property type="entry name" value="FMN-linked oxidoreductases"/>
    <property type="match status" value="1"/>
</dbReference>
<dbReference type="OrthoDB" id="9772736at2"/>
<dbReference type="EMBL" id="CP001344">
    <property type="protein sequence ID" value="ACL42745.1"/>
    <property type="molecule type" value="Genomic_DNA"/>
</dbReference>
<dbReference type="GO" id="GO:0010181">
    <property type="term" value="F:FMN binding"/>
    <property type="evidence" value="ECO:0007669"/>
    <property type="project" value="InterPro"/>
</dbReference>
<dbReference type="SMR" id="B8HSU8"/>
<dbReference type="AlphaFoldDB" id="B8HSU8"/>
<dbReference type="Pfam" id="PF00724">
    <property type="entry name" value="Oxidored_FMN"/>
    <property type="match status" value="1"/>
</dbReference>
<dbReference type="FunFam" id="3.20.20.70:FF:000059">
    <property type="entry name" value="N-ethylmaleimide reductase, FMN-linked"/>
    <property type="match status" value="1"/>
</dbReference>
<evidence type="ECO:0000259" key="4">
    <source>
        <dbReference type="Pfam" id="PF00724"/>
    </source>
</evidence>